<keyword evidence="2" id="KW-0378">Hydrolase</keyword>
<dbReference type="PROSITE" id="PS51194">
    <property type="entry name" value="HELICASE_CTER"/>
    <property type="match status" value="1"/>
</dbReference>
<dbReference type="PROSITE" id="PS51192">
    <property type="entry name" value="HELICASE_ATP_BIND_1"/>
    <property type="match status" value="1"/>
</dbReference>
<evidence type="ECO:0000256" key="2">
    <source>
        <dbReference type="ARBA" id="ARBA00022801"/>
    </source>
</evidence>
<dbReference type="PANTHER" id="PTHR47959">
    <property type="entry name" value="ATP-DEPENDENT RNA HELICASE RHLE-RELATED"/>
    <property type="match status" value="1"/>
</dbReference>
<evidence type="ECO:0000313" key="9">
    <source>
        <dbReference type="EMBL" id="KAF0689172.1"/>
    </source>
</evidence>
<dbReference type="PANTHER" id="PTHR47959:SF1">
    <property type="entry name" value="ATP-DEPENDENT RNA HELICASE DBPA"/>
    <property type="match status" value="1"/>
</dbReference>
<dbReference type="GO" id="GO:0005524">
    <property type="term" value="F:ATP binding"/>
    <property type="evidence" value="ECO:0007669"/>
    <property type="project" value="UniProtKB-KW"/>
</dbReference>
<dbReference type="SMART" id="SM00487">
    <property type="entry name" value="DEXDc"/>
    <property type="match status" value="1"/>
</dbReference>
<feature type="short sequence motif" description="Q motif" evidence="5">
    <location>
        <begin position="3"/>
        <end position="31"/>
    </location>
</feature>
<evidence type="ECO:0000259" key="6">
    <source>
        <dbReference type="PROSITE" id="PS51192"/>
    </source>
</evidence>
<keyword evidence="11" id="KW-1185">Reference proteome</keyword>
<keyword evidence="3" id="KW-0347">Helicase</keyword>
<dbReference type="InterPro" id="IPR001650">
    <property type="entry name" value="Helicase_C-like"/>
</dbReference>
<dbReference type="GO" id="GO:0005829">
    <property type="term" value="C:cytosol"/>
    <property type="evidence" value="ECO:0007669"/>
    <property type="project" value="TreeGrafter"/>
</dbReference>
<dbReference type="EMBL" id="CAADRA010006538">
    <property type="protein sequence ID" value="VFT96051.1"/>
    <property type="molecule type" value="Genomic_DNA"/>
</dbReference>
<gene>
    <name evidence="10" type="primary">Aste57867_19336</name>
    <name evidence="9" type="ORF">As57867_019272</name>
    <name evidence="10" type="ORF">ASTE57867_19336</name>
</gene>
<name>A0A485LDZ5_9STRA</name>
<dbReference type="Pfam" id="PF00271">
    <property type="entry name" value="Helicase_C"/>
    <property type="match status" value="1"/>
</dbReference>
<reference evidence="9" key="2">
    <citation type="submission" date="2019-06" db="EMBL/GenBank/DDBJ databases">
        <title>Genomics analysis of Aphanomyces spp. identifies a new class of oomycete effector associated with host adaptation.</title>
        <authorList>
            <person name="Gaulin E."/>
        </authorList>
    </citation>
    <scope>NUCLEOTIDE SEQUENCE</scope>
    <source>
        <strain evidence="9">CBS 578.67</strain>
    </source>
</reference>
<feature type="domain" description="Helicase ATP-binding" evidence="6">
    <location>
        <begin position="34"/>
        <end position="208"/>
    </location>
</feature>
<keyword evidence="1" id="KW-0547">Nucleotide-binding</keyword>
<dbReference type="Proteomes" id="UP000332933">
    <property type="component" value="Unassembled WGS sequence"/>
</dbReference>
<dbReference type="CDD" id="cd18787">
    <property type="entry name" value="SF2_C_DEAD"/>
    <property type="match status" value="1"/>
</dbReference>
<reference evidence="10 11" key="1">
    <citation type="submission" date="2019-03" db="EMBL/GenBank/DDBJ databases">
        <authorList>
            <person name="Gaulin E."/>
            <person name="Dumas B."/>
        </authorList>
    </citation>
    <scope>NUCLEOTIDE SEQUENCE [LARGE SCALE GENOMIC DNA]</scope>
    <source>
        <strain evidence="10">CBS 568.67</strain>
    </source>
</reference>
<dbReference type="GO" id="GO:0016787">
    <property type="term" value="F:hydrolase activity"/>
    <property type="evidence" value="ECO:0007669"/>
    <property type="project" value="UniProtKB-KW"/>
</dbReference>
<dbReference type="GO" id="GO:0003676">
    <property type="term" value="F:nucleic acid binding"/>
    <property type="evidence" value="ECO:0007669"/>
    <property type="project" value="InterPro"/>
</dbReference>
<dbReference type="InterPro" id="IPR027417">
    <property type="entry name" value="P-loop_NTPase"/>
</dbReference>
<dbReference type="OrthoDB" id="434041at2759"/>
<dbReference type="InterPro" id="IPR050079">
    <property type="entry name" value="DEAD_box_RNA_helicase"/>
</dbReference>
<proteinExistence type="predicted"/>
<sequence length="543" mass="59667">MALKFTDLPLSAAIQESLRTCGFLVPSPIQSKALPVALFGNDVIAQAKSGMGKTLVFGCVALELVVRSSSSWALILAPTREIALQIQHVLHSLIDAIPSLTPAVVVACIGGLAIQDDERHLHHRSARIVVGTPGRIKALVQRKVIPMAYMHLFVLDEVDKLMEADFKTDIEYVVAQLPPTKQIVACSATFTPEQLARLGTYMHAPQFVCVQDPKHVTTEYMEDTKLATWKAKARPELWLRGVRQFYCVVQAPESTAEDGLRIKVQRLARLLTEVSFHQCIVFCNDKYRAEALAAALSAMGYPAVCITGAQAQSQRTESMDSFRQFHARILVSTDLTARGIDIDRVNLVINLDLPRDPATYLHRVGRSGRFGGQGVAVTLLNALEVGAIEALAKLFQMVVAPWTGNLPPLDSTDCGEEDAQLEELRGAGDEYAQTDLPDRIFLKRRDAAPDTAVATNEPMLQGPLVQVAKNTPKKTVKQEQTIQEAAQVVVVSSPRTTLEPHERPKAIKEAPVAPQSKTLRQCPKADAMYVQEEAMYAQWLRGI</sequence>
<dbReference type="Pfam" id="PF00270">
    <property type="entry name" value="DEAD"/>
    <property type="match status" value="1"/>
</dbReference>
<accession>A0A485LDZ5</accession>
<dbReference type="InterPro" id="IPR011545">
    <property type="entry name" value="DEAD/DEAH_box_helicase_dom"/>
</dbReference>
<protein>
    <submittedName>
        <fullName evidence="10">Aste57867_19336 protein</fullName>
    </submittedName>
</protein>
<dbReference type="Gene3D" id="3.40.50.300">
    <property type="entry name" value="P-loop containing nucleotide triphosphate hydrolases"/>
    <property type="match status" value="2"/>
</dbReference>
<evidence type="ECO:0000256" key="5">
    <source>
        <dbReference type="PROSITE-ProRule" id="PRU00552"/>
    </source>
</evidence>
<dbReference type="SMART" id="SM00490">
    <property type="entry name" value="HELICc"/>
    <property type="match status" value="1"/>
</dbReference>
<evidence type="ECO:0000259" key="7">
    <source>
        <dbReference type="PROSITE" id="PS51194"/>
    </source>
</evidence>
<keyword evidence="4" id="KW-0067">ATP-binding</keyword>
<feature type="domain" description="DEAD-box RNA helicase Q" evidence="8">
    <location>
        <begin position="3"/>
        <end position="31"/>
    </location>
</feature>
<evidence type="ECO:0000256" key="1">
    <source>
        <dbReference type="ARBA" id="ARBA00022741"/>
    </source>
</evidence>
<dbReference type="InterPro" id="IPR014001">
    <property type="entry name" value="Helicase_ATP-bd"/>
</dbReference>
<evidence type="ECO:0000259" key="8">
    <source>
        <dbReference type="PROSITE" id="PS51195"/>
    </source>
</evidence>
<dbReference type="AlphaFoldDB" id="A0A485LDZ5"/>
<evidence type="ECO:0000256" key="3">
    <source>
        <dbReference type="ARBA" id="ARBA00022806"/>
    </source>
</evidence>
<organism evidence="10 11">
    <name type="scientific">Aphanomyces stellatus</name>
    <dbReference type="NCBI Taxonomy" id="120398"/>
    <lineage>
        <taxon>Eukaryota</taxon>
        <taxon>Sar</taxon>
        <taxon>Stramenopiles</taxon>
        <taxon>Oomycota</taxon>
        <taxon>Saprolegniomycetes</taxon>
        <taxon>Saprolegniales</taxon>
        <taxon>Verrucalvaceae</taxon>
        <taxon>Aphanomyces</taxon>
    </lineage>
</organism>
<dbReference type="GO" id="GO:0003724">
    <property type="term" value="F:RNA helicase activity"/>
    <property type="evidence" value="ECO:0007669"/>
    <property type="project" value="InterPro"/>
</dbReference>
<evidence type="ECO:0000313" key="11">
    <source>
        <dbReference type="Proteomes" id="UP000332933"/>
    </source>
</evidence>
<feature type="domain" description="Helicase C-terminal" evidence="7">
    <location>
        <begin position="266"/>
        <end position="448"/>
    </location>
</feature>
<dbReference type="InterPro" id="IPR014014">
    <property type="entry name" value="RNA_helicase_DEAD_Q_motif"/>
</dbReference>
<dbReference type="EMBL" id="VJMH01006517">
    <property type="protein sequence ID" value="KAF0689172.1"/>
    <property type="molecule type" value="Genomic_DNA"/>
</dbReference>
<dbReference type="SUPFAM" id="SSF52540">
    <property type="entry name" value="P-loop containing nucleoside triphosphate hydrolases"/>
    <property type="match status" value="1"/>
</dbReference>
<evidence type="ECO:0000256" key="4">
    <source>
        <dbReference type="ARBA" id="ARBA00022840"/>
    </source>
</evidence>
<evidence type="ECO:0000313" key="10">
    <source>
        <dbReference type="EMBL" id="VFT96051.1"/>
    </source>
</evidence>
<dbReference type="PROSITE" id="PS51195">
    <property type="entry name" value="Q_MOTIF"/>
    <property type="match status" value="1"/>
</dbReference>